<dbReference type="EMBL" id="JAGGMS010000001">
    <property type="protein sequence ID" value="MBP2179891.1"/>
    <property type="molecule type" value="Genomic_DNA"/>
</dbReference>
<protein>
    <recommendedName>
        <fullName evidence="3">Polyketide cyclase / dehydrase and lipid transport</fullName>
    </recommendedName>
</protein>
<gene>
    <name evidence="1" type="ORF">JOM49_001417</name>
</gene>
<dbReference type="CDD" id="cd07812">
    <property type="entry name" value="SRPBCC"/>
    <property type="match status" value="1"/>
</dbReference>
<accession>A0ABS4PMN4</accession>
<proteinExistence type="predicted"/>
<dbReference type="Gene3D" id="3.30.530.20">
    <property type="match status" value="1"/>
</dbReference>
<sequence length="156" mass="17569">MAEPNAKGRIEVNASPQRVYELLSDLGVLAELAEEYSGHRWLDGADKAVVGARFKGSNRRGFRRWSTTSEITDAWAGRRFAFEVTSVAGLPVSRWQYDITATETGCVVTESTWERRPGWLKLPTSAVTGVFQRDEQNQRNIEATLRRLKTRAEASH</sequence>
<dbReference type="Proteomes" id="UP000741013">
    <property type="component" value="Unassembled WGS sequence"/>
</dbReference>
<name>A0ABS4PMN4_9PSEU</name>
<dbReference type="SUPFAM" id="SSF55961">
    <property type="entry name" value="Bet v1-like"/>
    <property type="match status" value="1"/>
</dbReference>
<dbReference type="RefSeq" id="WP_209663546.1">
    <property type="nucleotide sequence ID" value="NZ_JAGGMS010000001.1"/>
</dbReference>
<reference evidence="1 2" key="1">
    <citation type="submission" date="2021-03" db="EMBL/GenBank/DDBJ databases">
        <title>Sequencing the genomes of 1000 actinobacteria strains.</title>
        <authorList>
            <person name="Klenk H.-P."/>
        </authorList>
    </citation>
    <scope>NUCLEOTIDE SEQUENCE [LARGE SCALE GENOMIC DNA]</scope>
    <source>
        <strain evidence="1 2">DSM 45510</strain>
    </source>
</reference>
<evidence type="ECO:0000313" key="1">
    <source>
        <dbReference type="EMBL" id="MBP2179891.1"/>
    </source>
</evidence>
<dbReference type="InterPro" id="IPR023393">
    <property type="entry name" value="START-like_dom_sf"/>
</dbReference>
<keyword evidence="2" id="KW-1185">Reference proteome</keyword>
<dbReference type="InterPro" id="IPR019587">
    <property type="entry name" value="Polyketide_cyclase/dehydratase"/>
</dbReference>
<organism evidence="1 2">
    <name type="scientific">Amycolatopsis magusensis</name>
    <dbReference type="NCBI Taxonomy" id="882444"/>
    <lineage>
        <taxon>Bacteria</taxon>
        <taxon>Bacillati</taxon>
        <taxon>Actinomycetota</taxon>
        <taxon>Actinomycetes</taxon>
        <taxon>Pseudonocardiales</taxon>
        <taxon>Pseudonocardiaceae</taxon>
        <taxon>Amycolatopsis</taxon>
    </lineage>
</organism>
<evidence type="ECO:0008006" key="3">
    <source>
        <dbReference type="Google" id="ProtNLM"/>
    </source>
</evidence>
<comment type="caution">
    <text evidence="1">The sequence shown here is derived from an EMBL/GenBank/DDBJ whole genome shotgun (WGS) entry which is preliminary data.</text>
</comment>
<dbReference type="Pfam" id="PF10604">
    <property type="entry name" value="Polyketide_cyc2"/>
    <property type="match status" value="1"/>
</dbReference>
<evidence type="ECO:0000313" key="2">
    <source>
        <dbReference type="Proteomes" id="UP000741013"/>
    </source>
</evidence>